<keyword evidence="4" id="KW-1185">Reference proteome</keyword>
<sequence>MTRPARPAYLTAVQESYDAVAADYAARVKDPAELDPLSRAMLHAFAEDVREAGPGPVMDVGCGPGKVTAYLSALGVPVSGLDISPKMAGLARRAHPGVRFTVGTFTGLPCDDGSLGGVLAYYSTHHTPPGLLPRVFAEFHRALAPGGRLMLAGHVGDGEHLRPTRAYGGRPVSYESHLLPPDRIAGLLDGAGLTVTARLVEGPGSAAERASAAFFARKPGGPRPRTAEQHARPSTRPAAMDG</sequence>
<accession>A0A5J6FMG8</accession>
<dbReference type="InterPro" id="IPR050508">
    <property type="entry name" value="Methyltransf_Superfamily"/>
</dbReference>
<dbReference type="Gene3D" id="3.40.50.150">
    <property type="entry name" value="Vaccinia Virus protein VP39"/>
    <property type="match status" value="1"/>
</dbReference>
<evidence type="ECO:0000256" key="1">
    <source>
        <dbReference type="SAM" id="MobiDB-lite"/>
    </source>
</evidence>
<dbReference type="RefSeq" id="WP_150491483.1">
    <property type="nucleotide sequence ID" value="NZ_BMUV01000012.1"/>
</dbReference>
<dbReference type="PANTHER" id="PTHR42912">
    <property type="entry name" value="METHYLTRANSFERASE"/>
    <property type="match status" value="1"/>
</dbReference>
<dbReference type="Pfam" id="PF13649">
    <property type="entry name" value="Methyltransf_25"/>
    <property type="match status" value="1"/>
</dbReference>
<dbReference type="SUPFAM" id="SSF53335">
    <property type="entry name" value="S-adenosyl-L-methionine-dependent methyltransferases"/>
    <property type="match status" value="1"/>
</dbReference>
<dbReference type="OrthoDB" id="9805171at2"/>
<dbReference type="GO" id="GO:0008168">
    <property type="term" value="F:methyltransferase activity"/>
    <property type="evidence" value="ECO:0007669"/>
    <property type="project" value="UniProtKB-KW"/>
</dbReference>
<proteinExistence type="predicted"/>
<evidence type="ECO:0000313" key="3">
    <source>
        <dbReference type="EMBL" id="QEU76165.1"/>
    </source>
</evidence>
<reference evidence="3 4" key="1">
    <citation type="submission" date="2017-09" db="EMBL/GenBank/DDBJ databases">
        <authorList>
            <person name="Lee N."/>
            <person name="Cho B.-K."/>
        </authorList>
    </citation>
    <scope>NUCLEOTIDE SEQUENCE [LARGE SCALE GENOMIC DNA]</scope>
    <source>
        <strain evidence="3 4">ATCC 12769</strain>
    </source>
</reference>
<dbReference type="Proteomes" id="UP000326178">
    <property type="component" value="Chromosome"/>
</dbReference>
<dbReference type="EMBL" id="CP023702">
    <property type="protein sequence ID" value="QEU76165.1"/>
    <property type="molecule type" value="Genomic_DNA"/>
</dbReference>
<protein>
    <submittedName>
        <fullName evidence="3">Class I SAM-dependent methyltransferase</fullName>
    </submittedName>
</protein>
<dbReference type="InterPro" id="IPR029063">
    <property type="entry name" value="SAM-dependent_MTases_sf"/>
</dbReference>
<dbReference type="CDD" id="cd02440">
    <property type="entry name" value="AdoMet_MTases"/>
    <property type="match status" value="1"/>
</dbReference>
<evidence type="ECO:0000313" key="4">
    <source>
        <dbReference type="Proteomes" id="UP000326178"/>
    </source>
</evidence>
<dbReference type="PANTHER" id="PTHR42912:SF93">
    <property type="entry name" value="N6-ADENOSINE-METHYLTRANSFERASE TMT1A"/>
    <property type="match status" value="1"/>
</dbReference>
<feature type="region of interest" description="Disordered" evidence="1">
    <location>
        <begin position="214"/>
        <end position="242"/>
    </location>
</feature>
<evidence type="ECO:0000259" key="2">
    <source>
        <dbReference type="Pfam" id="PF13649"/>
    </source>
</evidence>
<dbReference type="AlphaFoldDB" id="A0A5J6FMG8"/>
<dbReference type="GO" id="GO:0032259">
    <property type="term" value="P:methylation"/>
    <property type="evidence" value="ECO:0007669"/>
    <property type="project" value="UniProtKB-KW"/>
</dbReference>
<feature type="domain" description="Methyltransferase" evidence="2">
    <location>
        <begin position="57"/>
        <end position="147"/>
    </location>
</feature>
<dbReference type="InterPro" id="IPR041698">
    <property type="entry name" value="Methyltransf_25"/>
</dbReference>
<keyword evidence="3" id="KW-0808">Transferase</keyword>
<gene>
    <name evidence="3" type="ORF">CP967_33090</name>
</gene>
<organism evidence="3 4">
    <name type="scientific">Streptomyces nitrosporeus</name>
    <dbReference type="NCBI Taxonomy" id="28894"/>
    <lineage>
        <taxon>Bacteria</taxon>
        <taxon>Bacillati</taxon>
        <taxon>Actinomycetota</taxon>
        <taxon>Actinomycetes</taxon>
        <taxon>Kitasatosporales</taxon>
        <taxon>Streptomycetaceae</taxon>
        <taxon>Streptomyces</taxon>
    </lineage>
</organism>
<dbReference type="KEGG" id="snk:CP967_33090"/>
<name>A0A5J6FMG8_9ACTN</name>
<keyword evidence="3" id="KW-0489">Methyltransferase</keyword>